<dbReference type="EMBL" id="FORX01000011">
    <property type="protein sequence ID" value="SFJ98131.1"/>
    <property type="molecule type" value="Genomic_DNA"/>
</dbReference>
<dbReference type="RefSeq" id="WP_245751096.1">
    <property type="nucleotide sequence ID" value="NZ_FORX01000011.1"/>
</dbReference>
<dbReference type="InterPro" id="IPR014031">
    <property type="entry name" value="Ketoacyl_synth_C"/>
</dbReference>
<protein>
    <submittedName>
        <fullName evidence="5">3-oxoacyl-[acyl-carrier-protein] synthase II</fullName>
    </submittedName>
</protein>
<name>A0A1I3VVH1_9BACT</name>
<dbReference type="Pfam" id="PF02801">
    <property type="entry name" value="Ketoacyl-synt_C"/>
    <property type="match status" value="1"/>
</dbReference>
<dbReference type="SMART" id="SM00825">
    <property type="entry name" value="PKS_KS"/>
    <property type="match status" value="1"/>
</dbReference>
<dbReference type="InterPro" id="IPR020841">
    <property type="entry name" value="PKS_Beta-ketoAc_synthase_dom"/>
</dbReference>
<accession>A0A1I3VVH1</accession>
<dbReference type="InterPro" id="IPR016039">
    <property type="entry name" value="Thiolase-like"/>
</dbReference>
<dbReference type="PROSITE" id="PS52004">
    <property type="entry name" value="KS3_2"/>
    <property type="match status" value="1"/>
</dbReference>
<reference evidence="6" key="1">
    <citation type="submission" date="2016-10" db="EMBL/GenBank/DDBJ databases">
        <authorList>
            <person name="Varghese N."/>
            <person name="Submissions S."/>
        </authorList>
    </citation>
    <scope>NUCLEOTIDE SEQUENCE [LARGE SCALE GENOMIC DNA]</scope>
    <source>
        <strain evidence="6">DSM 5918</strain>
    </source>
</reference>
<feature type="domain" description="Ketosynthase family 3 (KS3)" evidence="4">
    <location>
        <begin position="4"/>
        <end position="395"/>
    </location>
</feature>
<evidence type="ECO:0000313" key="5">
    <source>
        <dbReference type="EMBL" id="SFJ98131.1"/>
    </source>
</evidence>
<evidence type="ECO:0000313" key="6">
    <source>
        <dbReference type="Proteomes" id="UP000198635"/>
    </source>
</evidence>
<dbReference type="SUPFAM" id="SSF53901">
    <property type="entry name" value="Thiolase-like"/>
    <property type="match status" value="1"/>
</dbReference>
<dbReference type="PANTHER" id="PTHR11712">
    <property type="entry name" value="POLYKETIDE SYNTHASE-RELATED"/>
    <property type="match status" value="1"/>
</dbReference>
<keyword evidence="6" id="KW-1185">Reference proteome</keyword>
<dbReference type="GO" id="GO:0006633">
    <property type="term" value="P:fatty acid biosynthetic process"/>
    <property type="evidence" value="ECO:0007669"/>
    <property type="project" value="InterPro"/>
</dbReference>
<dbReference type="InterPro" id="IPR018201">
    <property type="entry name" value="Ketoacyl_synth_AS"/>
</dbReference>
<organism evidence="5 6">
    <name type="scientific">Desulfomicrobium apsheronum</name>
    <dbReference type="NCBI Taxonomy" id="52560"/>
    <lineage>
        <taxon>Bacteria</taxon>
        <taxon>Pseudomonadati</taxon>
        <taxon>Thermodesulfobacteriota</taxon>
        <taxon>Desulfovibrionia</taxon>
        <taxon>Desulfovibrionales</taxon>
        <taxon>Desulfomicrobiaceae</taxon>
        <taxon>Desulfomicrobium</taxon>
    </lineage>
</organism>
<dbReference type="InterPro" id="IPR000794">
    <property type="entry name" value="Beta-ketoacyl_synthase"/>
</dbReference>
<proteinExistence type="inferred from homology"/>
<dbReference type="GO" id="GO:0004315">
    <property type="term" value="F:3-oxoacyl-[acyl-carrier-protein] synthase activity"/>
    <property type="evidence" value="ECO:0007669"/>
    <property type="project" value="InterPro"/>
</dbReference>
<sequence length="399" mass="41086">MLRMEPVSVTGMGCVCAAGTNLKDILRALEAGQRAPLPPSRFKSGHTRTYPVFEVPEHGRCEQKNGPDLSMTAHFALHAVKEALLQAGLAISELDASRVGVCIGTSVGASLNLLDFYRGTRAGQTPDLEPVHRYLNSNPAVALAHALGTTGPVQTVVNACSSGADAIGLAASWIAQGTCDIVIAGGADEMSEVTYNGFIRLMISDQYPCRPFDKSRSGLNLGEGAGIVILEASASREQRNGHELATILGYGTAADAHHLTAPHPQGVGLKLAISDALDAAGLAAADISFINAHGTGTANNDTVEAAVLNELFPQTPFISTKGMTGHTLGAAGAMEAIFTMAHLATGGIPASAGFSEEDPTLNASPARLHTPVHGKAAISQSLAFGGNNSVLVIGKGRAI</sequence>
<dbReference type="InterPro" id="IPR014030">
    <property type="entry name" value="Ketoacyl_synth_N"/>
</dbReference>
<evidence type="ECO:0000256" key="1">
    <source>
        <dbReference type="ARBA" id="ARBA00008467"/>
    </source>
</evidence>
<dbReference type="AlphaFoldDB" id="A0A1I3VVH1"/>
<evidence type="ECO:0000256" key="3">
    <source>
        <dbReference type="RuleBase" id="RU003694"/>
    </source>
</evidence>
<dbReference type="Pfam" id="PF00109">
    <property type="entry name" value="ketoacyl-synt"/>
    <property type="match status" value="1"/>
</dbReference>
<gene>
    <name evidence="5" type="ORF">SAMN04488082_11121</name>
</gene>
<dbReference type="PANTHER" id="PTHR11712:SF336">
    <property type="entry name" value="3-OXOACYL-[ACYL-CARRIER-PROTEIN] SYNTHASE, MITOCHONDRIAL"/>
    <property type="match status" value="1"/>
</dbReference>
<evidence type="ECO:0000256" key="2">
    <source>
        <dbReference type="ARBA" id="ARBA00022679"/>
    </source>
</evidence>
<evidence type="ECO:0000259" key="4">
    <source>
        <dbReference type="PROSITE" id="PS52004"/>
    </source>
</evidence>
<comment type="similarity">
    <text evidence="1 3">Belongs to the thiolase-like superfamily. Beta-ketoacyl-ACP synthases family.</text>
</comment>
<dbReference type="Proteomes" id="UP000198635">
    <property type="component" value="Unassembled WGS sequence"/>
</dbReference>
<dbReference type="STRING" id="52560.SAMN04488082_11121"/>
<dbReference type="PROSITE" id="PS00606">
    <property type="entry name" value="KS3_1"/>
    <property type="match status" value="1"/>
</dbReference>
<keyword evidence="2 3" id="KW-0808">Transferase</keyword>
<dbReference type="CDD" id="cd00834">
    <property type="entry name" value="KAS_I_II"/>
    <property type="match status" value="1"/>
</dbReference>
<dbReference type="Gene3D" id="3.40.47.10">
    <property type="match status" value="1"/>
</dbReference>